<keyword evidence="2" id="KW-1185">Reference proteome</keyword>
<reference evidence="1" key="1">
    <citation type="submission" date="2022-03" db="EMBL/GenBank/DDBJ databases">
        <authorList>
            <person name="Lindestad O."/>
        </authorList>
    </citation>
    <scope>NUCLEOTIDE SEQUENCE</scope>
</reference>
<comment type="caution">
    <text evidence="1">The sequence shown here is derived from an EMBL/GenBank/DDBJ whole genome shotgun (WGS) entry which is preliminary data.</text>
</comment>
<gene>
    <name evidence="1" type="primary">jg19822</name>
    <name evidence="1" type="ORF">PAEG_LOCUS25358</name>
</gene>
<evidence type="ECO:0000313" key="2">
    <source>
        <dbReference type="Proteomes" id="UP000838756"/>
    </source>
</evidence>
<dbReference type="EMBL" id="CAKXAJ010026312">
    <property type="protein sequence ID" value="CAH2266641.1"/>
    <property type="molecule type" value="Genomic_DNA"/>
</dbReference>
<dbReference type="AlphaFoldDB" id="A0A8S4SFD8"/>
<proteinExistence type="predicted"/>
<dbReference type="Proteomes" id="UP000838756">
    <property type="component" value="Unassembled WGS sequence"/>
</dbReference>
<organism evidence="1 2">
    <name type="scientific">Pararge aegeria aegeria</name>
    <dbReference type="NCBI Taxonomy" id="348720"/>
    <lineage>
        <taxon>Eukaryota</taxon>
        <taxon>Metazoa</taxon>
        <taxon>Ecdysozoa</taxon>
        <taxon>Arthropoda</taxon>
        <taxon>Hexapoda</taxon>
        <taxon>Insecta</taxon>
        <taxon>Pterygota</taxon>
        <taxon>Neoptera</taxon>
        <taxon>Endopterygota</taxon>
        <taxon>Lepidoptera</taxon>
        <taxon>Glossata</taxon>
        <taxon>Ditrysia</taxon>
        <taxon>Papilionoidea</taxon>
        <taxon>Nymphalidae</taxon>
        <taxon>Satyrinae</taxon>
        <taxon>Satyrini</taxon>
        <taxon>Parargina</taxon>
        <taxon>Pararge</taxon>
    </lineage>
</organism>
<evidence type="ECO:0000313" key="1">
    <source>
        <dbReference type="EMBL" id="CAH2266641.1"/>
    </source>
</evidence>
<name>A0A8S4SFD8_9NEOP</name>
<accession>A0A8S4SFD8</accession>
<sequence length="93" mass="10495">MLTTPMTCMIRPAISYRSTAGHSPKIPKQLLTVASHWGRIVRQNLRGYFEQSDPRCPILYEGLGYVASYTRCPTRIRIEQKNVVGTSIIKLTG</sequence>
<protein>
    <submittedName>
        <fullName evidence="1">Jg19822 protein</fullName>
    </submittedName>
</protein>